<sequence>KESLTLIDEVHLPILTSLAGFQFNLWLYMLQVVPPLSVLHQGIPEAQLAWLNISLYVASNPLTGMKLAPPPFPIKQLLAHIGIGRQKAHDAYLWAKSSERDLFQGIQGG</sequence>
<name>A0ACC2S8T8_9FUNG</name>
<feature type="non-terminal residue" evidence="1">
    <location>
        <position position="1"/>
    </location>
</feature>
<gene>
    <name evidence="1" type="ORF">DSO57_1009097</name>
</gene>
<evidence type="ECO:0000313" key="1">
    <source>
        <dbReference type="EMBL" id="KAJ9058759.1"/>
    </source>
</evidence>
<reference evidence="1" key="1">
    <citation type="submission" date="2022-04" db="EMBL/GenBank/DDBJ databases">
        <title>Genome of the entomopathogenic fungus Entomophthora muscae.</title>
        <authorList>
            <person name="Elya C."/>
            <person name="Lovett B.R."/>
            <person name="Lee E."/>
            <person name="Macias A.M."/>
            <person name="Hajek A.E."/>
            <person name="De Bivort B.L."/>
            <person name="Kasson M.T."/>
            <person name="De Fine Licht H.H."/>
            <person name="Stajich J.E."/>
        </authorList>
    </citation>
    <scope>NUCLEOTIDE SEQUENCE</scope>
    <source>
        <strain evidence="1">Berkeley</strain>
    </source>
</reference>
<proteinExistence type="predicted"/>
<comment type="caution">
    <text evidence="1">The sequence shown here is derived from an EMBL/GenBank/DDBJ whole genome shotgun (WGS) entry which is preliminary data.</text>
</comment>
<organism evidence="1 2">
    <name type="scientific">Entomophthora muscae</name>
    <dbReference type="NCBI Taxonomy" id="34485"/>
    <lineage>
        <taxon>Eukaryota</taxon>
        <taxon>Fungi</taxon>
        <taxon>Fungi incertae sedis</taxon>
        <taxon>Zoopagomycota</taxon>
        <taxon>Entomophthoromycotina</taxon>
        <taxon>Entomophthoromycetes</taxon>
        <taxon>Entomophthorales</taxon>
        <taxon>Entomophthoraceae</taxon>
        <taxon>Entomophthora</taxon>
    </lineage>
</organism>
<protein>
    <submittedName>
        <fullName evidence="1">Uncharacterized protein</fullName>
    </submittedName>
</protein>
<keyword evidence="2" id="KW-1185">Reference proteome</keyword>
<evidence type="ECO:0000313" key="2">
    <source>
        <dbReference type="Proteomes" id="UP001165960"/>
    </source>
</evidence>
<dbReference type="Proteomes" id="UP001165960">
    <property type="component" value="Unassembled WGS sequence"/>
</dbReference>
<dbReference type="EMBL" id="QTSX02005708">
    <property type="protein sequence ID" value="KAJ9058759.1"/>
    <property type="molecule type" value="Genomic_DNA"/>
</dbReference>
<accession>A0ACC2S8T8</accession>